<evidence type="ECO:0000313" key="1">
    <source>
        <dbReference type="EMBL" id="KNE23854.1"/>
    </source>
</evidence>
<sequence length="94" mass="10436">MGYDLQTDYQRGGVMDKEFDYQGHRIYVRVREVSGEMPGFTTGLWRANVTVQPEGADWVQVGNGMEFADSLSAYEDGEARGKAFVDGLAAHKVV</sequence>
<accession>A0AAW3HWS9</accession>
<dbReference type="EMBL" id="LGVG01000054">
    <property type="protein sequence ID" value="KNE23854.1"/>
    <property type="molecule type" value="Genomic_DNA"/>
</dbReference>
<dbReference type="AlphaFoldDB" id="A0AAW3HWS9"/>
<comment type="caution">
    <text evidence="1">The sequence shown here is derived from an EMBL/GenBank/DDBJ whole genome shotgun (WGS) entry which is preliminary data.</text>
</comment>
<organism evidence="1 2">
    <name type="scientific">Achromobacter spanius</name>
    <dbReference type="NCBI Taxonomy" id="217203"/>
    <lineage>
        <taxon>Bacteria</taxon>
        <taxon>Pseudomonadati</taxon>
        <taxon>Pseudomonadota</taxon>
        <taxon>Betaproteobacteria</taxon>
        <taxon>Burkholderiales</taxon>
        <taxon>Alcaligenaceae</taxon>
        <taxon>Achromobacter</taxon>
    </lineage>
</organism>
<protein>
    <submittedName>
        <fullName evidence="1">Uncharacterized protein</fullName>
    </submittedName>
</protein>
<dbReference type="Proteomes" id="UP000037511">
    <property type="component" value="Unassembled WGS sequence"/>
</dbReference>
<reference evidence="1 2" key="1">
    <citation type="submission" date="2015-07" db="EMBL/GenBank/DDBJ databases">
        <title>Draft genome of Achromobacter spanius.</title>
        <authorList>
            <person name="Wang X."/>
        </authorList>
    </citation>
    <scope>NUCLEOTIDE SEQUENCE [LARGE SCALE GENOMIC DNA]</scope>
    <source>
        <strain evidence="1 2">CGMCC9173</strain>
    </source>
</reference>
<gene>
    <name evidence="1" type="ORF">AFM18_26400</name>
</gene>
<dbReference type="RefSeq" id="WP_050449874.1">
    <property type="nucleotide sequence ID" value="NZ_LGVG01000054.1"/>
</dbReference>
<name>A0AAW3HWS9_9BURK</name>
<proteinExistence type="predicted"/>
<evidence type="ECO:0000313" key="2">
    <source>
        <dbReference type="Proteomes" id="UP000037511"/>
    </source>
</evidence>